<dbReference type="InterPro" id="IPR050123">
    <property type="entry name" value="Prok_molybdopt-oxidoreductase"/>
</dbReference>
<dbReference type="PANTHER" id="PTHR43105:SF10">
    <property type="entry name" value="NADH-QUINONE OXIDOREDUCTASE SUBUNIT G"/>
    <property type="match status" value="1"/>
</dbReference>
<dbReference type="InterPro" id="IPR006656">
    <property type="entry name" value="Mopterin_OxRdtase"/>
</dbReference>
<keyword evidence="2" id="KW-0479">Metal-binding</keyword>
<dbReference type="GO" id="GO:0046872">
    <property type="term" value="F:metal ion binding"/>
    <property type="evidence" value="ECO:0007669"/>
    <property type="project" value="UniProtKB-KW"/>
</dbReference>
<dbReference type="SMART" id="SM00926">
    <property type="entry name" value="Molybdop_Fe4S4"/>
    <property type="match status" value="1"/>
</dbReference>
<dbReference type="PIRSF" id="PIRSF000144">
    <property type="entry name" value="CbbBc"/>
    <property type="match status" value="1"/>
</dbReference>
<dbReference type="AlphaFoldDB" id="A0A290Q2B7"/>
<dbReference type="GO" id="GO:0043546">
    <property type="term" value="F:molybdopterin cofactor binding"/>
    <property type="evidence" value="ECO:0007669"/>
    <property type="project" value="InterPro"/>
</dbReference>
<dbReference type="Pfam" id="PF00384">
    <property type="entry name" value="Molybdopterin"/>
    <property type="match status" value="1"/>
</dbReference>
<evidence type="ECO:0000256" key="3">
    <source>
        <dbReference type="ARBA" id="ARBA00023004"/>
    </source>
</evidence>
<dbReference type="GO" id="GO:0045333">
    <property type="term" value="P:cellular respiration"/>
    <property type="evidence" value="ECO:0007669"/>
    <property type="project" value="UniProtKB-ARBA"/>
</dbReference>
<organism evidence="6 7">
    <name type="scientific">Nibricoccus aquaticus</name>
    <dbReference type="NCBI Taxonomy" id="2576891"/>
    <lineage>
        <taxon>Bacteria</taxon>
        <taxon>Pseudomonadati</taxon>
        <taxon>Verrucomicrobiota</taxon>
        <taxon>Opitutia</taxon>
        <taxon>Opitutales</taxon>
        <taxon>Opitutaceae</taxon>
        <taxon>Nibricoccus</taxon>
    </lineage>
</organism>
<dbReference type="GO" id="GO:0051539">
    <property type="term" value="F:4 iron, 4 sulfur cluster binding"/>
    <property type="evidence" value="ECO:0007669"/>
    <property type="project" value="UniProtKB-KW"/>
</dbReference>
<dbReference type="RefSeq" id="WP_096054198.1">
    <property type="nucleotide sequence ID" value="NZ_CP023344.1"/>
</dbReference>
<dbReference type="InterPro" id="IPR009010">
    <property type="entry name" value="Asp_de-COase-like_dom_sf"/>
</dbReference>
<dbReference type="KEGG" id="vbh:CMV30_00425"/>
<accession>A0A290Q2B7</accession>
<dbReference type="Proteomes" id="UP000217265">
    <property type="component" value="Chromosome"/>
</dbReference>
<sequence length="748" mass="82860">MIPQLEDLLHARQGPMTSELVLRPGDFGLGRIPARLKPAATTDMVCGFCSTGCSLRVHLNERGQAINLTTNPHYSVNQGMACPKGWEALTPLSAPDRVTTPLLRNPATGNLEPVDWPTALAAFVKNFKGIQERHGKTSLSFLSTGQIVMEEMALLGALAKFGMGMTDVDSNTRQCMATSHVAYKQSFGFDAPPFTYKDFEESDALIFIGANPCIAHPIMWQRVMMNKHNPDIVVIDPRRTETAMAATLHVPLLPKSDLVLLYGLANLLIERGAIKQDFIDAHTSSFADFASFLREFTLDRTARETGLPAETLHRLVDIIATRERVSLWWTMGVNQGHESTRTAQAIINLALMTGNIGRPGTGANSITGQCNAMGSRLFGNASSLLGGYDFAKAEHRSHVASILGIDPALIPDRASLAYDQILDGIDKGSIRGLWVIATNTAHSWINQKTFPAIREKLEFLVVQDMYATTETARMADLVLPAAGWGEKDGILINSERRLGIVKKVSRAPGQALSDFAIFKLVADAWGCGHLFAKWSSPEAAFQILKELSRRQPCEFTGISSYEHIDRSGGIQWPFTDKDAIAPTPIHERTSTAHPERERRLFSDGQFFTPDRRAKFLFDQPRPMPELPDADYPMILLTGRGSSAQWHTGSRTDKSDVLRKLAPRELYVEINPIDADRLRIANNELVRVRSRRGEADALALITSTVQPGQIYLPMHFDTVNRLTFPAFDPHSRQPSYKACAVRVERIKKR</sequence>
<evidence type="ECO:0000256" key="4">
    <source>
        <dbReference type="ARBA" id="ARBA00023014"/>
    </source>
</evidence>
<gene>
    <name evidence="6" type="ORF">CMV30_00425</name>
</gene>
<dbReference type="PANTHER" id="PTHR43105">
    <property type="entry name" value="RESPIRATORY NITRATE REDUCTASE"/>
    <property type="match status" value="1"/>
</dbReference>
<dbReference type="EMBL" id="CP023344">
    <property type="protein sequence ID" value="ATC62563.1"/>
    <property type="molecule type" value="Genomic_DNA"/>
</dbReference>
<dbReference type="GO" id="GO:0016491">
    <property type="term" value="F:oxidoreductase activity"/>
    <property type="evidence" value="ECO:0007669"/>
    <property type="project" value="InterPro"/>
</dbReference>
<keyword evidence="1" id="KW-0004">4Fe-4S</keyword>
<evidence type="ECO:0000313" key="6">
    <source>
        <dbReference type="EMBL" id="ATC62563.1"/>
    </source>
</evidence>
<evidence type="ECO:0000313" key="7">
    <source>
        <dbReference type="Proteomes" id="UP000217265"/>
    </source>
</evidence>
<dbReference type="InterPro" id="IPR006657">
    <property type="entry name" value="MoPterin_dinucl-bd_dom"/>
</dbReference>
<dbReference type="CDD" id="cd00508">
    <property type="entry name" value="MopB_CT_Fdh-Nap-like"/>
    <property type="match status" value="1"/>
</dbReference>
<dbReference type="Gene3D" id="3.40.50.740">
    <property type="match status" value="1"/>
</dbReference>
<dbReference type="SUPFAM" id="SSF53706">
    <property type="entry name" value="Formate dehydrogenase/DMSO reductase, domains 1-3"/>
    <property type="match status" value="1"/>
</dbReference>
<keyword evidence="7" id="KW-1185">Reference proteome</keyword>
<feature type="domain" description="4Fe-4S Mo/W bis-MGD-type" evidence="5">
    <location>
        <begin position="39"/>
        <end position="96"/>
    </location>
</feature>
<dbReference type="SUPFAM" id="SSF50692">
    <property type="entry name" value="ADC-like"/>
    <property type="match status" value="1"/>
</dbReference>
<dbReference type="Gene3D" id="2.40.40.20">
    <property type="match status" value="1"/>
</dbReference>
<dbReference type="OrthoDB" id="9805142at2"/>
<dbReference type="Gene3D" id="2.20.25.90">
    <property type="entry name" value="ADC-like domains"/>
    <property type="match status" value="1"/>
</dbReference>
<evidence type="ECO:0000259" key="5">
    <source>
        <dbReference type="PROSITE" id="PS51669"/>
    </source>
</evidence>
<protein>
    <submittedName>
        <fullName evidence="6">Nitrate reductase</fullName>
    </submittedName>
</protein>
<keyword evidence="4" id="KW-0411">Iron-sulfur</keyword>
<dbReference type="Pfam" id="PF04879">
    <property type="entry name" value="Molybdop_Fe4S4"/>
    <property type="match status" value="1"/>
</dbReference>
<evidence type="ECO:0000256" key="1">
    <source>
        <dbReference type="ARBA" id="ARBA00022485"/>
    </source>
</evidence>
<reference evidence="6 7" key="1">
    <citation type="submission" date="2017-09" db="EMBL/GenBank/DDBJ databases">
        <title>Complete genome sequence of Verrucomicrobial strain HZ-65, isolated from freshwater.</title>
        <authorList>
            <person name="Choi A."/>
        </authorList>
    </citation>
    <scope>NUCLEOTIDE SEQUENCE [LARGE SCALE GENOMIC DNA]</scope>
    <source>
        <strain evidence="6 7">HZ-65</strain>
    </source>
</reference>
<dbReference type="GO" id="GO:0016020">
    <property type="term" value="C:membrane"/>
    <property type="evidence" value="ECO:0007669"/>
    <property type="project" value="TreeGrafter"/>
</dbReference>
<keyword evidence="3" id="KW-0408">Iron</keyword>
<dbReference type="Pfam" id="PF01568">
    <property type="entry name" value="Molydop_binding"/>
    <property type="match status" value="1"/>
</dbReference>
<evidence type="ECO:0000256" key="2">
    <source>
        <dbReference type="ARBA" id="ARBA00022723"/>
    </source>
</evidence>
<name>A0A290Q2B7_9BACT</name>
<dbReference type="Gene3D" id="3.40.228.10">
    <property type="entry name" value="Dimethylsulfoxide Reductase, domain 2"/>
    <property type="match status" value="1"/>
</dbReference>
<proteinExistence type="predicted"/>
<dbReference type="PROSITE" id="PS51669">
    <property type="entry name" value="4FE4S_MOW_BIS_MGD"/>
    <property type="match status" value="1"/>
</dbReference>
<dbReference type="InterPro" id="IPR006963">
    <property type="entry name" value="Mopterin_OxRdtase_4Fe-4S_dom"/>
</dbReference>